<evidence type="ECO:0000313" key="9">
    <source>
        <dbReference type="Proteomes" id="UP001499930"/>
    </source>
</evidence>
<dbReference type="EMBL" id="BAAAWD010000006">
    <property type="protein sequence ID" value="GAA2998876.1"/>
    <property type="molecule type" value="Genomic_DNA"/>
</dbReference>
<keyword evidence="9" id="KW-1185">Reference proteome</keyword>
<evidence type="ECO:0000313" key="8">
    <source>
        <dbReference type="EMBL" id="GAA2998876.1"/>
    </source>
</evidence>
<feature type="region of interest" description="Disordered" evidence="6">
    <location>
        <begin position="92"/>
        <end position="118"/>
    </location>
</feature>
<accession>A0ABN3XUW5</accession>
<dbReference type="Gene3D" id="3.60.120.10">
    <property type="entry name" value="Anthranilate synthase"/>
    <property type="match status" value="1"/>
</dbReference>
<name>A0ABN3XUW5_9ACTN</name>
<evidence type="ECO:0000256" key="3">
    <source>
        <dbReference type="ARBA" id="ARBA00012824"/>
    </source>
</evidence>
<dbReference type="PANTHER" id="PTHR42839">
    <property type="entry name" value="ISOCHORISMATE SYNTHASE ENTC"/>
    <property type="match status" value="1"/>
</dbReference>
<keyword evidence="4" id="KW-0413">Isomerase</keyword>
<sequence>MPPNDTLTMPRTPDLLGDYEPGAFFFTSPARTLLARGVHRTISASSAGDLRRCVASALRDAREAGHPDPMVVGAVPFRDDRPARLLVPATVRRTGPANGRVSGPAPGPAGPERTGGTSTPFTPFTGFTGFTGFGPVPAPDDYLRGVEKALTRLTAGELTKIVLARALDVTLGAPVDVRRVLRNLVRRDPQAYGYAVDLPVPGGRPGTGTRTLLGASPELLVARSGRRITTNPLAGSASRHPDPVVDSERGRALLTSDKDLREHALVIENIVEALRPYCRDLTVPAGPSLLSTASMWHLSTRITGVLDDPAVTSLELATLLHPTPAVCGTPARAARRAIEEIEPFDRGLYAGLVGWGDITGDGEWVVTIRCAEVADQTLRLFAGAGIVAGSVPESELAETTAKFQTMLRAVGLDRDR</sequence>
<gene>
    <name evidence="8" type="primary">dhbC</name>
    <name evidence="8" type="ORF">GCM10017559_19450</name>
</gene>
<comment type="caution">
    <text evidence="8">The sequence shown here is derived from an EMBL/GenBank/DDBJ whole genome shotgun (WGS) entry which is preliminary data.</text>
</comment>
<feature type="domain" description="Chorismate-utilising enzyme C-terminal" evidence="7">
    <location>
        <begin position="140"/>
        <end position="402"/>
    </location>
</feature>
<dbReference type="InterPro" id="IPR005801">
    <property type="entry name" value="ADC_synthase"/>
</dbReference>
<proteinExistence type="inferred from homology"/>
<dbReference type="NCBIfam" id="TIGR00543">
    <property type="entry name" value="isochor_syn"/>
    <property type="match status" value="1"/>
</dbReference>
<dbReference type="Pfam" id="PF00425">
    <property type="entry name" value="Chorismate_bind"/>
    <property type="match status" value="1"/>
</dbReference>
<comment type="catalytic activity">
    <reaction evidence="1">
        <text>chorismate = isochorismate</text>
        <dbReference type="Rhea" id="RHEA:18985"/>
        <dbReference type="ChEBI" id="CHEBI:29748"/>
        <dbReference type="ChEBI" id="CHEBI:29780"/>
        <dbReference type="EC" id="5.4.4.2"/>
    </reaction>
</comment>
<dbReference type="InterPro" id="IPR015890">
    <property type="entry name" value="Chorismate_C"/>
</dbReference>
<dbReference type="Proteomes" id="UP001499930">
    <property type="component" value="Unassembled WGS sequence"/>
</dbReference>
<dbReference type="InterPro" id="IPR004561">
    <property type="entry name" value="IsoChor_synthase"/>
</dbReference>
<protein>
    <recommendedName>
        <fullName evidence="3">isochorismate synthase</fullName>
        <ecNumber evidence="3">5.4.4.2</ecNumber>
    </recommendedName>
    <alternativeName>
        <fullName evidence="5">Isochorismate mutase</fullName>
    </alternativeName>
</protein>
<comment type="similarity">
    <text evidence="2">Belongs to the isochorismate synthase family.</text>
</comment>
<reference evidence="8 9" key="1">
    <citation type="journal article" date="2019" name="Int. J. Syst. Evol. Microbiol.">
        <title>The Global Catalogue of Microorganisms (GCM) 10K type strain sequencing project: providing services to taxonomists for standard genome sequencing and annotation.</title>
        <authorList>
            <consortium name="The Broad Institute Genomics Platform"/>
            <consortium name="The Broad Institute Genome Sequencing Center for Infectious Disease"/>
            <person name="Wu L."/>
            <person name="Ma J."/>
        </authorList>
    </citation>
    <scope>NUCLEOTIDE SEQUENCE [LARGE SCALE GENOMIC DNA]</scope>
    <source>
        <strain evidence="8 9">JCM 3106</strain>
    </source>
</reference>
<evidence type="ECO:0000259" key="7">
    <source>
        <dbReference type="Pfam" id="PF00425"/>
    </source>
</evidence>
<organism evidence="8 9">
    <name type="scientific">Streptosporangium longisporum</name>
    <dbReference type="NCBI Taxonomy" id="46187"/>
    <lineage>
        <taxon>Bacteria</taxon>
        <taxon>Bacillati</taxon>
        <taxon>Actinomycetota</taxon>
        <taxon>Actinomycetes</taxon>
        <taxon>Streptosporangiales</taxon>
        <taxon>Streptosporangiaceae</taxon>
        <taxon>Streptosporangium</taxon>
    </lineage>
</organism>
<evidence type="ECO:0000256" key="2">
    <source>
        <dbReference type="ARBA" id="ARBA00005297"/>
    </source>
</evidence>
<evidence type="ECO:0000256" key="4">
    <source>
        <dbReference type="ARBA" id="ARBA00023235"/>
    </source>
</evidence>
<evidence type="ECO:0000256" key="1">
    <source>
        <dbReference type="ARBA" id="ARBA00000799"/>
    </source>
</evidence>
<dbReference type="EC" id="5.4.4.2" evidence="3"/>
<dbReference type="RefSeq" id="WP_344891394.1">
    <property type="nucleotide sequence ID" value="NZ_BAAAWD010000006.1"/>
</dbReference>
<dbReference type="PANTHER" id="PTHR42839:SF2">
    <property type="entry name" value="ISOCHORISMATE SYNTHASE ENTC"/>
    <property type="match status" value="1"/>
</dbReference>
<dbReference type="SUPFAM" id="SSF56322">
    <property type="entry name" value="ADC synthase"/>
    <property type="match status" value="1"/>
</dbReference>
<evidence type="ECO:0000256" key="6">
    <source>
        <dbReference type="SAM" id="MobiDB-lite"/>
    </source>
</evidence>
<evidence type="ECO:0000256" key="5">
    <source>
        <dbReference type="ARBA" id="ARBA00041564"/>
    </source>
</evidence>